<gene>
    <name evidence="2" type="ORF">SAMN05216382_2841</name>
</gene>
<evidence type="ECO:0000256" key="1">
    <source>
        <dbReference type="SAM" id="Phobius"/>
    </source>
</evidence>
<dbReference type="RefSeq" id="WP_093007450.1">
    <property type="nucleotide sequence ID" value="NZ_FNZZ01000006.1"/>
</dbReference>
<dbReference type="GO" id="GO:0015097">
    <property type="term" value="F:mercury ion transmembrane transporter activity"/>
    <property type="evidence" value="ECO:0007669"/>
    <property type="project" value="InterPro"/>
</dbReference>
<dbReference type="Proteomes" id="UP000199214">
    <property type="component" value="Unassembled WGS sequence"/>
</dbReference>
<dbReference type="AlphaFoldDB" id="A0A1H7TX02"/>
<reference evidence="3" key="1">
    <citation type="submission" date="2016-10" db="EMBL/GenBank/DDBJ databases">
        <authorList>
            <person name="Varghese N."/>
            <person name="Submissions S."/>
        </authorList>
    </citation>
    <scope>NUCLEOTIDE SEQUENCE [LARGE SCALE GENOMIC DNA]</scope>
    <source>
        <strain evidence="3">JS21-1</strain>
    </source>
</reference>
<feature type="transmembrane region" description="Helical" evidence="1">
    <location>
        <begin position="20"/>
        <end position="41"/>
    </location>
</feature>
<name>A0A1H7TX02_9SPHN</name>
<dbReference type="OrthoDB" id="6078385at2"/>
<proteinExistence type="predicted"/>
<evidence type="ECO:0000313" key="2">
    <source>
        <dbReference type="EMBL" id="SEL89029.1"/>
    </source>
</evidence>
<keyword evidence="3" id="KW-1185">Reference proteome</keyword>
<dbReference type="InterPro" id="IPR004891">
    <property type="entry name" value="Mercury-R_MerC"/>
</dbReference>
<accession>A0A1H7TX02</accession>
<keyword evidence="1" id="KW-1133">Transmembrane helix</keyword>
<organism evidence="2 3">
    <name type="scientific">Sphingomonas palmae</name>
    <dbReference type="NCBI Taxonomy" id="1855283"/>
    <lineage>
        <taxon>Bacteria</taxon>
        <taxon>Pseudomonadati</taxon>
        <taxon>Pseudomonadota</taxon>
        <taxon>Alphaproteobacteria</taxon>
        <taxon>Sphingomonadales</taxon>
        <taxon>Sphingomonadaceae</taxon>
        <taxon>Sphingomonas</taxon>
    </lineage>
</organism>
<dbReference type="GO" id="GO:0016020">
    <property type="term" value="C:membrane"/>
    <property type="evidence" value="ECO:0007669"/>
    <property type="project" value="InterPro"/>
</dbReference>
<keyword evidence="1" id="KW-0812">Transmembrane</keyword>
<sequence length="131" mass="13195">MAQRTTSTDTTAPGSRLDRWAIWLSAACLAHCVATTVLVAVLSTAGGLLGNPLIHEVGLVLAILIGAVAFGKGVVAHGRPLPLLLGGAGLTMMAAAVTVPHGAHHLAESALTIAGVVVLATGHALNRHRHA</sequence>
<keyword evidence="1" id="KW-0472">Membrane</keyword>
<dbReference type="Pfam" id="PF03203">
    <property type="entry name" value="MerC"/>
    <property type="match status" value="1"/>
</dbReference>
<evidence type="ECO:0000313" key="3">
    <source>
        <dbReference type="Proteomes" id="UP000199214"/>
    </source>
</evidence>
<feature type="transmembrane region" description="Helical" evidence="1">
    <location>
        <begin position="53"/>
        <end position="71"/>
    </location>
</feature>
<dbReference type="EMBL" id="FNZZ01000006">
    <property type="protein sequence ID" value="SEL89029.1"/>
    <property type="molecule type" value="Genomic_DNA"/>
</dbReference>
<feature type="transmembrane region" description="Helical" evidence="1">
    <location>
        <begin position="83"/>
        <end position="103"/>
    </location>
</feature>
<dbReference type="STRING" id="1855283.SAMN05216382_2841"/>
<feature type="transmembrane region" description="Helical" evidence="1">
    <location>
        <begin position="109"/>
        <end position="126"/>
    </location>
</feature>
<protein>
    <submittedName>
        <fullName evidence="2">MerC mercury resistance protein</fullName>
    </submittedName>
</protein>